<evidence type="ECO:0000313" key="5">
    <source>
        <dbReference type="EMBL" id="KAF0693269.1"/>
    </source>
</evidence>
<evidence type="ECO:0000313" key="8">
    <source>
        <dbReference type="Proteomes" id="UP000332933"/>
    </source>
</evidence>
<dbReference type="Gene3D" id="3.80.10.10">
    <property type="entry name" value="Ribonuclease Inhibitor"/>
    <property type="match status" value="1"/>
</dbReference>
<dbReference type="PANTHER" id="PTHR24113:SF12">
    <property type="entry name" value="RAN GTPASE-ACTIVATING PROTEIN 1"/>
    <property type="match status" value="1"/>
</dbReference>
<protein>
    <submittedName>
        <fullName evidence="6">Aste57867_15746 protein</fullName>
    </submittedName>
    <submittedName>
        <fullName evidence="7">Aste57867_19229 protein</fullName>
    </submittedName>
</protein>
<reference evidence="6 8" key="1">
    <citation type="submission" date="2019-03" db="EMBL/GenBank/DDBJ databases">
        <authorList>
            <person name="Gaulin E."/>
            <person name="Dumas B."/>
        </authorList>
    </citation>
    <scope>NUCLEOTIDE SEQUENCE [LARGE SCALE GENOMIC DNA]</scope>
    <source>
        <strain evidence="6">CBS 568.67</strain>
    </source>
</reference>
<name>A0A485L3S7_9STRA</name>
<dbReference type="AlphaFoldDB" id="A0A485L3S7"/>
<dbReference type="OrthoDB" id="81178at2759"/>
<dbReference type="GO" id="GO:0005096">
    <property type="term" value="F:GTPase activator activity"/>
    <property type="evidence" value="ECO:0007669"/>
    <property type="project" value="UniProtKB-KW"/>
</dbReference>
<keyword evidence="2" id="KW-0433">Leucine-rich repeat</keyword>
<dbReference type="GO" id="GO:0048471">
    <property type="term" value="C:perinuclear region of cytoplasm"/>
    <property type="evidence" value="ECO:0007669"/>
    <property type="project" value="TreeGrafter"/>
</dbReference>
<dbReference type="GO" id="GO:0006913">
    <property type="term" value="P:nucleocytoplasmic transport"/>
    <property type="evidence" value="ECO:0007669"/>
    <property type="project" value="TreeGrafter"/>
</dbReference>
<keyword evidence="1" id="KW-0343">GTPase activation</keyword>
<reference evidence="4" key="2">
    <citation type="submission" date="2019-06" db="EMBL/GenBank/DDBJ databases">
        <title>Genomics analysis of Aphanomyces spp. identifies a new class of oomycete effector associated with host adaptation.</title>
        <authorList>
            <person name="Gaulin E."/>
        </authorList>
    </citation>
    <scope>NUCLEOTIDE SEQUENCE</scope>
    <source>
        <strain evidence="4">CBS 578.67</strain>
    </source>
</reference>
<dbReference type="EMBL" id="VJMH01006471">
    <property type="protein sequence ID" value="KAF0689312.1"/>
    <property type="molecule type" value="Genomic_DNA"/>
</dbReference>
<dbReference type="SUPFAM" id="SSF52047">
    <property type="entry name" value="RNI-like"/>
    <property type="match status" value="1"/>
</dbReference>
<dbReference type="GO" id="GO:0031267">
    <property type="term" value="F:small GTPase binding"/>
    <property type="evidence" value="ECO:0007669"/>
    <property type="project" value="TreeGrafter"/>
</dbReference>
<evidence type="ECO:0000256" key="1">
    <source>
        <dbReference type="ARBA" id="ARBA00022468"/>
    </source>
</evidence>
<evidence type="ECO:0000313" key="7">
    <source>
        <dbReference type="EMBL" id="VFT95950.1"/>
    </source>
</evidence>
<dbReference type="PANTHER" id="PTHR24113">
    <property type="entry name" value="RAN GTPASE-ACTIVATING PROTEIN 1"/>
    <property type="match status" value="1"/>
</dbReference>
<dbReference type="InterPro" id="IPR032675">
    <property type="entry name" value="LRR_dom_sf"/>
</dbReference>
<evidence type="ECO:0000256" key="3">
    <source>
        <dbReference type="ARBA" id="ARBA00022737"/>
    </source>
</evidence>
<dbReference type="GO" id="GO:0005634">
    <property type="term" value="C:nucleus"/>
    <property type="evidence" value="ECO:0007669"/>
    <property type="project" value="TreeGrafter"/>
</dbReference>
<evidence type="ECO:0000256" key="2">
    <source>
        <dbReference type="ARBA" id="ARBA00022614"/>
    </source>
</evidence>
<accession>A0A485L3S7</accession>
<evidence type="ECO:0000313" key="4">
    <source>
        <dbReference type="EMBL" id="KAF0689312.1"/>
    </source>
</evidence>
<dbReference type="GO" id="GO:0005829">
    <property type="term" value="C:cytosol"/>
    <property type="evidence" value="ECO:0007669"/>
    <property type="project" value="TreeGrafter"/>
</dbReference>
<organism evidence="6 8">
    <name type="scientific">Aphanomyces stellatus</name>
    <dbReference type="NCBI Taxonomy" id="120398"/>
    <lineage>
        <taxon>Eukaryota</taxon>
        <taxon>Sar</taxon>
        <taxon>Stramenopiles</taxon>
        <taxon>Oomycota</taxon>
        <taxon>Saprolegniomycetes</taxon>
        <taxon>Saprolegniales</taxon>
        <taxon>Verrucalvaceae</taxon>
        <taxon>Aphanomyces</taxon>
    </lineage>
</organism>
<dbReference type="Proteomes" id="UP000332933">
    <property type="component" value="Unassembled WGS sequence"/>
</dbReference>
<gene>
    <name evidence="6" type="primary">Aste57867_15746</name>
    <name evidence="7" type="synonym">Aste57867_19229</name>
    <name evidence="5" type="ORF">As57867_015690</name>
    <name evidence="4" type="ORF">As57867_019165</name>
    <name evidence="6" type="ORF">ASTE57867_15746</name>
    <name evidence="7" type="ORF">ASTE57867_19229</name>
</gene>
<dbReference type="EMBL" id="VJMH01005735">
    <property type="protein sequence ID" value="KAF0693269.1"/>
    <property type="molecule type" value="Genomic_DNA"/>
</dbReference>
<dbReference type="EMBL" id="CAADRA010005756">
    <property type="protein sequence ID" value="VFT92535.1"/>
    <property type="molecule type" value="Genomic_DNA"/>
</dbReference>
<proteinExistence type="predicted"/>
<keyword evidence="8" id="KW-1185">Reference proteome</keyword>
<dbReference type="EMBL" id="CAADRA010006492">
    <property type="protein sequence ID" value="VFT95950.1"/>
    <property type="molecule type" value="Genomic_DNA"/>
</dbReference>
<sequence>MVWQTDLIQAIACFIADANTLFHFLTALEPTNNLGGLSHLLSRLIVAGDSKQGVWPILRITSRTVDDPTLKELVKCYSHIELAVACDFSWLHVAPSSTVHLSAFPAYLEPEASDAWYHKLTRWPVTHITWTRHYDEDLDAFLAALPRMRRLTSLTINHETSLAPLLEFISTSKLTEVHIMSQSPYTGDGGTCNNELTWLTKWLESQPVQAFSWFNWETLKCCSSATTQAFLDALAQSPALISVGLNWLSLADVRDHSFRLPPSLKSLTLDNVYVETHKDEVAMAKLMQKSNVQVLSIHGARFFEFFHAFLDGLPTSLVRLTLQQSRLTYVECHLLAQFIPTKTIVHLDLSENTAGNRGARALAKVLEASSIEELCLNQNNLTEAAVKVLIEVAHAKQPPISLSLIDNSIDDEEQDSLITLARQRGVALSL</sequence>
<evidence type="ECO:0000313" key="6">
    <source>
        <dbReference type="EMBL" id="VFT92535.1"/>
    </source>
</evidence>
<keyword evidence="3" id="KW-0677">Repeat</keyword>
<dbReference type="InterPro" id="IPR027038">
    <property type="entry name" value="RanGap"/>
</dbReference>
<dbReference type="SMART" id="SM00368">
    <property type="entry name" value="LRR_RI"/>
    <property type="match status" value="2"/>
</dbReference>